<evidence type="ECO:0000256" key="7">
    <source>
        <dbReference type="PROSITE-ProRule" id="PRU10141"/>
    </source>
</evidence>
<reference evidence="11" key="2">
    <citation type="submission" date="2025-09" db="UniProtKB">
        <authorList>
            <consortium name="Ensembl"/>
        </authorList>
    </citation>
    <scope>IDENTIFICATION</scope>
</reference>
<dbReference type="GO" id="GO:0004674">
    <property type="term" value="F:protein serine/threonine kinase activity"/>
    <property type="evidence" value="ECO:0007669"/>
    <property type="project" value="UniProtKB-KW"/>
</dbReference>
<dbReference type="PANTHER" id="PTHR44167">
    <property type="entry name" value="OVARIAN-SPECIFIC SERINE/THREONINE-PROTEIN KINASE LOK-RELATED"/>
    <property type="match status" value="1"/>
</dbReference>
<feature type="region of interest" description="Disordered" evidence="9">
    <location>
        <begin position="196"/>
        <end position="271"/>
    </location>
</feature>
<keyword evidence="4 7" id="KW-0547">Nucleotide-binding</keyword>
<evidence type="ECO:0000256" key="3">
    <source>
        <dbReference type="ARBA" id="ARBA00022679"/>
    </source>
</evidence>
<feature type="domain" description="Protein kinase" evidence="10">
    <location>
        <begin position="35"/>
        <end position="475"/>
    </location>
</feature>
<feature type="compositionally biased region" description="Low complexity" evidence="9">
    <location>
        <begin position="237"/>
        <end position="270"/>
    </location>
</feature>
<dbReference type="Proteomes" id="UP000694546">
    <property type="component" value="Chromosome 8"/>
</dbReference>
<feature type="compositionally biased region" description="Basic and acidic residues" evidence="9">
    <location>
        <begin position="397"/>
        <end position="409"/>
    </location>
</feature>
<accession>A0A8C4ZTD1</accession>
<dbReference type="InterPro" id="IPR011009">
    <property type="entry name" value="Kinase-like_dom_sf"/>
</dbReference>
<dbReference type="PROSITE" id="PS50011">
    <property type="entry name" value="PROTEIN_KINASE_DOM"/>
    <property type="match status" value="1"/>
</dbReference>
<dbReference type="GO" id="GO:0005524">
    <property type="term" value="F:ATP binding"/>
    <property type="evidence" value="ECO:0007669"/>
    <property type="project" value="UniProtKB-UniRule"/>
</dbReference>
<dbReference type="EC" id="2.7.11.1" evidence="1"/>
<keyword evidence="5" id="KW-0418">Kinase</keyword>
<keyword evidence="2 8" id="KW-0723">Serine/threonine-protein kinase</keyword>
<protein>
    <recommendedName>
        <fullName evidence="1">non-specific serine/threonine protein kinase</fullName>
        <ecNumber evidence="1">2.7.11.1</ecNumber>
    </recommendedName>
</protein>
<evidence type="ECO:0000259" key="10">
    <source>
        <dbReference type="PROSITE" id="PS50011"/>
    </source>
</evidence>
<dbReference type="PROSITE" id="PS00107">
    <property type="entry name" value="PROTEIN_KINASE_ATP"/>
    <property type="match status" value="1"/>
</dbReference>
<keyword evidence="12" id="KW-1185">Reference proteome</keyword>
<dbReference type="OMA" id="QGFTMEK"/>
<evidence type="ECO:0000256" key="6">
    <source>
        <dbReference type="ARBA" id="ARBA00022840"/>
    </source>
</evidence>
<evidence type="ECO:0000313" key="12">
    <source>
        <dbReference type="Proteomes" id="UP000694546"/>
    </source>
</evidence>
<dbReference type="SUPFAM" id="SSF56112">
    <property type="entry name" value="Protein kinase-like (PK-like)"/>
    <property type="match status" value="1"/>
</dbReference>
<sequence>MCPPNITRFYLFCSGNVEMEIDNLYKAVPQLHKVFNVIDKIGEGTFSAVYLGEAKMLDGGRERFALKRLIPTSHPARIAAELQCLTIAGGRENVMGATYCFRREGEVVIVMPYMEHQPIGEIIGLLSFEEVRLYIYNLLKALKHIHQFGIIHRDIKFNNFLYNRRAKMYSLVDFGLAQGTADTQIELLKVVKQRATQKAGGATGKTDTGVPGKKAPRASDTPTPLTTTGPPSPPQPQQQSAAPPSSSSSSTTATVTPTTATSSPLPRTSTVSPALTCHCFQTERVCNICMSRKKQVAPRAGTPGFRAPEVLTCCPTQGTAIDVWSAGVILLSLLSNRYPFFKGSEDLVSLTQIMIVRGSRETVQAAQTFGKAVVCSRELPRQDLRLLCERLRGRRPAPDGDEARLGEGKEDQEEGPRPSGVAAAPPGAEGVRAEEEEERGWDRVPGEAYGLLDRLLDLNPATRITAAEALLHPLFTDLH</sequence>
<organism evidence="11 12">
    <name type="scientific">Gadus morhua</name>
    <name type="common">Atlantic cod</name>
    <dbReference type="NCBI Taxonomy" id="8049"/>
    <lineage>
        <taxon>Eukaryota</taxon>
        <taxon>Metazoa</taxon>
        <taxon>Chordata</taxon>
        <taxon>Craniata</taxon>
        <taxon>Vertebrata</taxon>
        <taxon>Euteleostomi</taxon>
        <taxon>Actinopterygii</taxon>
        <taxon>Neopterygii</taxon>
        <taxon>Teleostei</taxon>
        <taxon>Neoteleostei</taxon>
        <taxon>Acanthomorphata</taxon>
        <taxon>Zeiogadaria</taxon>
        <taxon>Gadariae</taxon>
        <taxon>Gadiformes</taxon>
        <taxon>Gadoidei</taxon>
        <taxon>Gadidae</taxon>
        <taxon>Gadus</taxon>
    </lineage>
</organism>
<reference evidence="11" key="1">
    <citation type="submission" date="2025-08" db="UniProtKB">
        <authorList>
            <consortium name="Ensembl"/>
        </authorList>
    </citation>
    <scope>IDENTIFICATION</scope>
</reference>
<dbReference type="CDD" id="cd14019">
    <property type="entry name" value="STKc_Cdc7"/>
    <property type="match status" value="1"/>
</dbReference>
<dbReference type="GO" id="GO:0044773">
    <property type="term" value="P:mitotic DNA damage checkpoint signaling"/>
    <property type="evidence" value="ECO:0007669"/>
    <property type="project" value="TreeGrafter"/>
</dbReference>
<dbReference type="Gene3D" id="1.10.510.10">
    <property type="entry name" value="Transferase(Phosphotransferase) domain 1"/>
    <property type="match status" value="2"/>
</dbReference>
<dbReference type="InterPro" id="IPR008271">
    <property type="entry name" value="Ser/Thr_kinase_AS"/>
</dbReference>
<dbReference type="Gene3D" id="3.30.200.20">
    <property type="entry name" value="Phosphorylase Kinase, domain 1"/>
    <property type="match status" value="1"/>
</dbReference>
<dbReference type="GeneTree" id="ENSGT00550000075011"/>
<evidence type="ECO:0000256" key="5">
    <source>
        <dbReference type="ARBA" id="ARBA00022777"/>
    </source>
</evidence>
<dbReference type="InterPro" id="IPR000719">
    <property type="entry name" value="Prot_kinase_dom"/>
</dbReference>
<feature type="compositionally biased region" description="Low complexity" evidence="9">
    <location>
        <begin position="196"/>
        <end position="209"/>
    </location>
</feature>
<name>A0A8C4ZTD1_GADMO</name>
<dbReference type="PROSITE" id="PS00108">
    <property type="entry name" value="PROTEIN_KINASE_ST"/>
    <property type="match status" value="1"/>
</dbReference>
<dbReference type="PANTHER" id="PTHR44167:SF23">
    <property type="entry name" value="CDC7 KINASE, ISOFORM A-RELATED"/>
    <property type="match status" value="1"/>
</dbReference>
<evidence type="ECO:0000256" key="4">
    <source>
        <dbReference type="ARBA" id="ARBA00022741"/>
    </source>
</evidence>
<proteinExistence type="inferred from homology"/>
<evidence type="ECO:0000313" key="11">
    <source>
        <dbReference type="Ensembl" id="ENSGMOP00000018718.2"/>
    </source>
</evidence>
<keyword evidence="3" id="KW-0808">Transferase</keyword>
<dbReference type="SMART" id="SM00220">
    <property type="entry name" value="S_TKc"/>
    <property type="match status" value="1"/>
</dbReference>
<evidence type="ECO:0000256" key="8">
    <source>
        <dbReference type="RuleBase" id="RU000304"/>
    </source>
</evidence>
<feature type="compositionally biased region" description="Low complexity" evidence="9">
    <location>
        <begin position="417"/>
        <end position="430"/>
    </location>
</feature>
<keyword evidence="6 7" id="KW-0067">ATP-binding</keyword>
<dbReference type="Pfam" id="PF00069">
    <property type="entry name" value="Pkinase"/>
    <property type="match status" value="2"/>
</dbReference>
<evidence type="ECO:0000256" key="1">
    <source>
        <dbReference type="ARBA" id="ARBA00012513"/>
    </source>
</evidence>
<feature type="binding site" evidence="7">
    <location>
        <position position="67"/>
    </location>
    <ligand>
        <name>ATP</name>
        <dbReference type="ChEBI" id="CHEBI:30616"/>
    </ligand>
</feature>
<dbReference type="GO" id="GO:0005634">
    <property type="term" value="C:nucleus"/>
    <property type="evidence" value="ECO:0007669"/>
    <property type="project" value="TreeGrafter"/>
</dbReference>
<feature type="compositionally biased region" description="Low complexity" evidence="9">
    <location>
        <begin position="219"/>
        <end position="229"/>
    </location>
</feature>
<dbReference type="InterPro" id="IPR017441">
    <property type="entry name" value="Protein_kinase_ATP_BS"/>
</dbReference>
<comment type="similarity">
    <text evidence="8">Belongs to the protein kinase superfamily.</text>
</comment>
<dbReference type="Ensembl" id="ENSGMOT00000019176.2">
    <property type="protein sequence ID" value="ENSGMOP00000018718.2"/>
    <property type="gene ID" value="ENSGMOG00000017403.2"/>
</dbReference>
<evidence type="ECO:0000256" key="2">
    <source>
        <dbReference type="ARBA" id="ARBA00022527"/>
    </source>
</evidence>
<feature type="region of interest" description="Disordered" evidence="9">
    <location>
        <begin position="397"/>
        <end position="442"/>
    </location>
</feature>
<dbReference type="AlphaFoldDB" id="A0A8C4ZTD1"/>
<evidence type="ECO:0000256" key="9">
    <source>
        <dbReference type="SAM" id="MobiDB-lite"/>
    </source>
</evidence>